<dbReference type="Proteomes" id="UP000001231">
    <property type="component" value="Chromosome"/>
</dbReference>
<dbReference type="AlphaFoldDB" id="C7R6L6"/>
<dbReference type="PROSITE" id="PS51257">
    <property type="entry name" value="PROKAR_LIPOPROTEIN"/>
    <property type="match status" value="1"/>
</dbReference>
<evidence type="ECO:0008006" key="4">
    <source>
        <dbReference type="Google" id="ProtNLM"/>
    </source>
</evidence>
<organism evidence="2 3">
    <name type="scientific">Kangiella koreensis (strain DSM 16069 / JCM 12317 / KCTC 12182 / SW-125)</name>
    <dbReference type="NCBI Taxonomy" id="523791"/>
    <lineage>
        <taxon>Bacteria</taxon>
        <taxon>Pseudomonadati</taxon>
        <taxon>Pseudomonadota</taxon>
        <taxon>Gammaproteobacteria</taxon>
        <taxon>Kangiellales</taxon>
        <taxon>Kangiellaceae</taxon>
        <taxon>Kangiella</taxon>
    </lineage>
</organism>
<dbReference type="OrthoDB" id="9913582at2"/>
<dbReference type="STRING" id="523791.Kkor_0111"/>
<keyword evidence="3" id="KW-1185">Reference proteome</keyword>
<evidence type="ECO:0000313" key="2">
    <source>
        <dbReference type="EMBL" id="ACV25532.1"/>
    </source>
</evidence>
<feature type="chain" id="PRO_5002983558" description="Lipoprotein" evidence="1">
    <location>
        <begin position="24"/>
        <end position="136"/>
    </location>
</feature>
<dbReference type="InParanoid" id="C7R6L6"/>
<proteinExistence type="predicted"/>
<evidence type="ECO:0000256" key="1">
    <source>
        <dbReference type="SAM" id="SignalP"/>
    </source>
</evidence>
<accession>C7R6L6</accession>
<reference evidence="2 3" key="1">
    <citation type="journal article" date="2009" name="Stand. Genomic Sci.">
        <title>Complete genome sequence of Kangiella koreensis type strain (SW-125).</title>
        <authorList>
            <person name="Han C."/>
            <person name="Sikorski J."/>
            <person name="Lapidus A."/>
            <person name="Nolan M."/>
            <person name="Glavina Del Rio T."/>
            <person name="Tice H."/>
            <person name="Cheng J.F."/>
            <person name="Lucas S."/>
            <person name="Chen F."/>
            <person name="Copeland A."/>
            <person name="Ivanova N."/>
            <person name="Mavromatis K."/>
            <person name="Ovchinnikova G."/>
            <person name="Pati A."/>
            <person name="Bruce D."/>
            <person name="Goodwin L."/>
            <person name="Pitluck S."/>
            <person name="Chen A."/>
            <person name="Palaniappan K."/>
            <person name="Land M."/>
            <person name="Hauser L."/>
            <person name="Chang Y.J."/>
            <person name="Jeffries C.D."/>
            <person name="Chain P."/>
            <person name="Saunders E."/>
            <person name="Brettin T."/>
            <person name="Goker M."/>
            <person name="Tindall B.J."/>
            <person name="Bristow J."/>
            <person name="Eisen J.A."/>
            <person name="Markowitz V."/>
            <person name="Hugenholtz P."/>
            <person name="Kyrpides N.C."/>
            <person name="Klenk H.P."/>
            <person name="Detter J.C."/>
        </authorList>
    </citation>
    <scope>NUCLEOTIDE SEQUENCE [LARGE SCALE GENOMIC DNA]</scope>
    <source>
        <strain evidence="3">DSM 16069 / KCTC 12182 / SW-125</strain>
    </source>
</reference>
<feature type="signal peptide" evidence="1">
    <location>
        <begin position="1"/>
        <end position="23"/>
    </location>
</feature>
<sequence>MKILSLLMTIAILLSGCATGPYAIIDGSQSKITAKNSYDVIITGINGKMYFNGQKIKNIDVGPHYVQLTSTKAGSRGDISYQSWYFNAEPCKRYVVVANHDKDKQFSNNYWEVELLRVESIGGCKVSEDDKEESHE</sequence>
<keyword evidence="1" id="KW-0732">Signal</keyword>
<name>C7R6L6_KANKD</name>
<dbReference type="EMBL" id="CP001707">
    <property type="protein sequence ID" value="ACV25532.1"/>
    <property type="molecule type" value="Genomic_DNA"/>
</dbReference>
<dbReference type="eggNOG" id="ENOG502ZHN3">
    <property type="taxonomic scope" value="Bacteria"/>
</dbReference>
<protein>
    <recommendedName>
        <fullName evidence="4">Lipoprotein</fullName>
    </recommendedName>
</protein>
<dbReference type="HOGENOM" id="CLU_1872668_0_0_6"/>
<gene>
    <name evidence="2" type="ordered locus">Kkor_0111</name>
</gene>
<dbReference type="KEGG" id="kko:Kkor_0111"/>
<dbReference type="RefSeq" id="WP_012800047.1">
    <property type="nucleotide sequence ID" value="NC_013166.1"/>
</dbReference>
<evidence type="ECO:0000313" key="3">
    <source>
        <dbReference type="Proteomes" id="UP000001231"/>
    </source>
</evidence>